<feature type="transmembrane region" description="Helical" evidence="1">
    <location>
        <begin position="32"/>
        <end position="52"/>
    </location>
</feature>
<keyword evidence="3" id="KW-1185">Reference proteome</keyword>
<organism evidence="2 3">
    <name type="scientific">Synaphobranchus kaupii</name>
    <name type="common">Kaup's arrowtooth eel</name>
    <dbReference type="NCBI Taxonomy" id="118154"/>
    <lineage>
        <taxon>Eukaryota</taxon>
        <taxon>Metazoa</taxon>
        <taxon>Chordata</taxon>
        <taxon>Craniata</taxon>
        <taxon>Vertebrata</taxon>
        <taxon>Euteleostomi</taxon>
        <taxon>Actinopterygii</taxon>
        <taxon>Neopterygii</taxon>
        <taxon>Teleostei</taxon>
        <taxon>Anguilliformes</taxon>
        <taxon>Synaphobranchidae</taxon>
        <taxon>Synaphobranchus</taxon>
    </lineage>
</organism>
<evidence type="ECO:0000313" key="3">
    <source>
        <dbReference type="Proteomes" id="UP001152622"/>
    </source>
</evidence>
<proteinExistence type="predicted"/>
<dbReference type="Proteomes" id="UP001152622">
    <property type="component" value="Chromosome 14"/>
</dbReference>
<comment type="caution">
    <text evidence="2">The sequence shown here is derived from an EMBL/GenBank/DDBJ whole genome shotgun (WGS) entry which is preliminary data.</text>
</comment>
<evidence type="ECO:0000313" key="2">
    <source>
        <dbReference type="EMBL" id="KAJ8342450.1"/>
    </source>
</evidence>
<keyword evidence="1" id="KW-1133">Transmembrane helix</keyword>
<evidence type="ECO:0000256" key="1">
    <source>
        <dbReference type="SAM" id="Phobius"/>
    </source>
</evidence>
<sequence>MGRVEKDAGARERRLLPITVSGTICLPSHVQLLPTLMSALAFVLQVHVVGLGKDTIMQMLMISSYGAGAHCRFVGCALSQAERPALDFVPVSPVTDDASAPRQQ</sequence>
<gene>
    <name evidence="2" type="ORF">SKAU_G00323780</name>
</gene>
<keyword evidence="1" id="KW-0472">Membrane</keyword>
<dbReference type="AlphaFoldDB" id="A0A9Q1IJ35"/>
<dbReference type="EMBL" id="JAINUF010000014">
    <property type="protein sequence ID" value="KAJ8342450.1"/>
    <property type="molecule type" value="Genomic_DNA"/>
</dbReference>
<keyword evidence="1" id="KW-0812">Transmembrane</keyword>
<accession>A0A9Q1IJ35</accession>
<protein>
    <submittedName>
        <fullName evidence="2">Uncharacterized protein</fullName>
    </submittedName>
</protein>
<reference evidence="2" key="1">
    <citation type="journal article" date="2023" name="Science">
        <title>Genome structures resolve the early diversification of teleost fishes.</title>
        <authorList>
            <person name="Parey E."/>
            <person name="Louis A."/>
            <person name="Montfort J."/>
            <person name="Bouchez O."/>
            <person name="Roques C."/>
            <person name="Iampietro C."/>
            <person name="Lluch J."/>
            <person name="Castinel A."/>
            <person name="Donnadieu C."/>
            <person name="Desvignes T."/>
            <person name="Floi Bucao C."/>
            <person name="Jouanno E."/>
            <person name="Wen M."/>
            <person name="Mejri S."/>
            <person name="Dirks R."/>
            <person name="Jansen H."/>
            <person name="Henkel C."/>
            <person name="Chen W.J."/>
            <person name="Zahm M."/>
            <person name="Cabau C."/>
            <person name="Klopp C."/>
            <person name="Thompson A.W."/>
            <person name="Robinson-Rechavi M."/>
            <person name="Braasch I."/>
            <person name="Lecointre G."/>
            <person name="Bobe J."/>
            <person name="Postlethwait J.H."/>
            <person name="Berthelot C."/>
            <person name="Roest Crollius H."/>
            <person name="Guiguen Y."/>
        </authorList>
    </citation>
    <scope>NUCLEOTIDE SEQUENCE</scope>
    <source>
        <strain evidence="2">WJC10195</strain>
    </source>
</reference>
<name>A0A9Q1IJ35_SYNKA</name>